<keyword evidence="2" id="KW-0645">Protease</keyword>
<proteinExistence type="predicted"/>
<dbReference type="PROSITE" id="PS50240">
    <property type="entry name" value="TRYPSIN_DOM"/>
    <property type="match status" value="1"/>
</dbReference>
<dbReference type="InterPro" id="IPR001254">
    <property type="entry name" value="Trypsin_dom"/>
</dbReference>
<dbReference type="EMBL" id="JBHSSW010000017">
    <property type="protein sequence ID" value="MFC6198965.1"/>
    <property type="molecule type" value="Genomic_DNA"/>
</dbReference>
<evidence type="ECO:0000313" key="6">
    <source>
        <dbReference type="Proteomes" id="UP001596303"/>
    </source>
</evidence>
<evidence type="ECO:0000256" key="1">
    <source>
        <dbReference type="ARBA" id="ARBA00023157"/>
    </source>
</evidence>
<keyword evidence="2" id="KW-0720">Serine protease</keyword>
<dbReference type="InterPro" id="IPR009003">
    <property type="entry name" value="Peptidase_S1_PA"/>
</dbReference>
<organism evidence="5 6">
    <name type="scientific">Ponticaulis profundi</name>
    <dbReference type="NCBI Taxonomy" id="2665222"/>
    <lineage>
        <taxon>Bacteria</taxon>
        <taxon>Pseudomonadati</taxon>
        <taxon>Pseudomonadota</taxon>
        <taxon>Alphaproteobacteria</taxon>
        <taxon>Hyphomonadales</taxon>
        <taxon>Hyphomonadaceae</taxon>
        <taxon>Ponticaulis</taxon>
    </lineage>
</organism>
<dbReference type="Gene3D" id="2.40.10.10">
    <property type="entry name" value="Trypsin-like serine proteases"/>
    <property type="match status" value="1"/>
</dbReference>
<keyword evidence="2" id="KW-0378">Hydrolase</keyword>
<dbReference type="Pfam" id="PF00089">
    <property type="entry name" value="Trypsin"/>
    <property type="match status" value="1"/>
</dbReference>
<feature type="domain" description="Peptidase S1" evidence="4">
    <location>
        <begin position="69"/>
        <end position="320"/>
    </location>
</feature>
<dbReference type="PROSITE" id="PS00134">
    <property type="entry name" value="TRYPSIN_HIS"/>
    <property type="match status" value="1"/>
</dbReference>
<comment type="caution">
    <text evidence="5">The sequence shown here is derived from an EMBL/GenBank/DDBJ whole genome shotgun (WGS) entry which is preliminary data.</text>
</comment>
<dbReference type="Proteomes" id="UP001596303">
    <property type="component" value="Unassembled WGS sequence"/>
</dbReference>
<reference evidence="6" key="1">
    <citation type="journal article" date="2019" name="Int. J. Syst. Evol. Microbiol.">
        <title>The Global Catalogue of Microorganisms (GCM) 10K type strain sequencing project: providing services to taxonomists for standard genome sequencing and annotation.</title>
        <authorList>
            <consortium name="The Broad Institute Genomics Platform"/>
            <consortium name="The Broad Institute Genome Sequencing Center for Infectious Disease"/>
            <person name="Wu L."/>
            <person name="Ma J."/>
        </authorList>
    </citation>
    <scope>NUCLEOTIDE SEQUENCE [LARGE SCALE GENOMIC DNA]</scope>
    <source>
        <strain evidence="6">CGMCC-1.15741</strain>
    </source>
</reference>
<keyword evidence="6" id="KW-1185">Reference proteome</keyword>
<name>A0ABW1SBB2_9PROT</name>
<accession>A0ABW1SBB2</accession>
<dbReference type="InterPro" id="IPR001314">
    <property type="entry name" value="Peptidase_S1A"/>
</dbReference>
<feature type="signal peptide" evidence="3">
    <location>
        <begin position="1"/>
        <end position="23"/>
    </location>
</feature>
<feature type="chain" id="PRO_5047225970" evidence="3">
    <location>
        <begin position="24"/>
        <end position="332"/>
    </location>
</feature>
<gene>
    <name evidence="5" type="ORF">ACFQDM_12800</name>
</gene>
<keyword evidence="3" id="KW-0732">Signal</keyword>
<dbReference type="InterPro" id="IPR043504">
    <property type="entry name" value="Peptidase_S1_PA_chymotrypsin"/>
</dbReference>
<dbReference type="PANTHER" id="PTHR24256">
    <property type="entry name" value="TRYPTASE-RELATED"/>
    <property type="match status" value="1"/>
</dbReference>
<dbReference type="SMART" id="SM00020">
    <property type="entry name" value="Tryp_SPc"/>
    <property type="match status" value="1"/>
</dbReference>
<evidence type="ECO:0000256" key="3">
    <source>
        <dbReference type="SAM" id="SignalP"/>
    </source>
</evidence>
<dbReference type="PRINTS" id="PR00722">
    <property type="entry name" value="CHYMOTRYPSIN"/>
</dbReference>
<protein>
    <submittedName>
        <fullName evidence="5">S1 family peptidase</fullName>
    </submittedName>
</protein>
<dbReference type="RefSeq" id="WP_377379634.1">
    <property type="nucleotide sequence ID" value="NZ_JBHSSW010000017.1"/>
</dbReference>
<keyword evidence="1" id="KW-1015">Disulfide bond</keyword>
<evidence type="ECO:0000256" key="2">
    <source>
        <dbReference type="RuleBase" id="RU363034"/>
    </source>
</evidence>
<dbReference type="InterPro" id="IPR018114">
    <property type="entry name" value="TRYPSIN_HIS"/>
</dbReference>
<dbReference type="SUPFAM" id="SSF50494">
    <property type="entry name" value="Trypsin-like serine proteases"/>
    <property type="match status" value="1"/>
</dbReference>
<evidence type="ECO:0000259" key="4">
    <source>
        <dbReference type="PROSITE" id="PS50240"/>
    </source>
</evidence>
<sequence length="332" mass="35584">MFAMKRVTALVASGAALGLIAFAGVSMSPAGIPEQQMSAKLTTPNLTEPVDAALKPCGPLLSVDHQPFAASAHTRTLATSYATPWRNFRRMNVPASDLPGIVKLEPEVDISPTEVAKGHCSATRISTEWFVTAAHCVSEGYDRVYLKAGSEQLSSDAIRSVKVDFAVCHGGFGTSSDQFDNDIALLKVAEEDLNLIDAVPVVSWGHTSTPFSTVRFRTARVGGWGLMSFGGELSDHLQKMELDIFSIEKKLIRISSRAGRGPCIGDSGGPLIVEDDGKPVLMGVLSTVATNRQGEMCAGNYMSSYTNLSTYRDWAINTMVACEQNADACKRT</sequence>
<dbReference type="InterPro" id="IPR033116">
    <property type="entry name" value="TRYPSIN_SER"/>
</dbReference>
<evidence type="ECO:0000313" key="5">
    <source>
        <dbReference type="EMBL" id="MFC6198965.1"/>
    </source>
</evidence>
<dbReference type="InterPro" id="IPR051487">
    <property type="entry name" value="Ser/Thr_Proteases_Immune/Dev"/>
</dbReference>
<dbReference type="PROSITE" id="PS00135">
    <property type="entry name" value="TRYPSIN_SER"/>
    <property type="match status" value="1"/>
</dbReference>